<accession>A0A835UCZ5</accession>
<dbReference type="AlphaFoldDB" id="A0A835UCZ5"/>
<name>A0A835UCZ5_VANPL</name>
<evidence type="ECO:0000313" key="2">
    <source>
        <dbReference type="EMBL" id="KAG0458424.1"/>
    </source>
</evidence>
<feature type="region of interest" description="Disordered" evidence="1">
    <location>
        <begin position="75"/>
        <end position="94"/>
    </location>
</feature>
<protein>
    <submittedName>
        <fullName evidence="2">Uncharacterized protein</fullName>
    </submittedName>
</protein>
<keyword evidence="3" id="KW-1185">Reference proteome</keyword>
<evidence type="ECO:0000313" key="3">
    <source>
        <dbReference type="Proteomes" id="UP000636800"/>
    </source>
</evidence>
<sequence length="94" mass="10369">MLVFADFQFSVWSLEAMTYSFDFEKSSLICRTVLSVKVRVKSCCSIQGTRTRPVPHEAVGAGSGMVEADAVRMSGNRQGRSGHELQEEVVEPRG</sequence>
<proteinExistence type="predicted"/>
<dbReference type="Proteomes" id="UP000636800">
    <property type="component" value="Chromosome 12"/>
</dbReference>
<feature type="compositionally biased region" description="Basic and acidic residues" evidence="1">
    <location>
        <begin position="81"/>
        <end position="94"/>
    </location>
</feature>
<organism evidence="2 3">
    <name type="scientific">Vanilla planifolia</name>
    <name type="common">Vanilla</name>
    <dbReference type="NCBI Taxonomy" id="51239"/>
    <lineage>
        <taxon>Eukaryota</taxon>
        <taxon>Viridiplantae</taxon>
        <taxon>Streptophyta</taxon>
        <taxon>Embryophyta</taxon>
        <taxon>Tracheophyta</taxon>
        <taxon>Spermatophyta</taxon>
        <taxon>Magnoliopsida</taxon>
        <taxon>Liliopsida</taxon>
        <taxon>Asparagales</taxon>
        <taxon>Orchidaceae</taxon>
        <taxon>Vanilloideae</taxon>
        <taxon>Vanilleae</taxon>
        <taxon>Vanilla</taxon>
    </lineage>
</organism>
<reference evidence="2 3" key="1">
    <citation type="journal article" date="2020" name="Nat. Food">
        <title>A phased Vanilla planifolia genome enables genetic improvement of flavour and production.</title>
        <authorList>
            <person name="Hasing T."/>
            <person name="Tang H."/>
            <person name="Brym M."/>
            <person name="Khazi F."/>
            <person name="Huang T."/>
            <person name="Chambers A.H."/>
        </authorList>
    </citation>
    <scope>NUCLEOTIDE SEQUENCE [LARGE SCALE GENOMIC DNA]</scope>
    <source>
        <tissue evidence="2">Leaf</tissue>
    </source>
</reference>
<evidence type="ECO:0000256" key="1">
    <source>
        <dbReference type="SAM" id="MobiDB-lite"/>
    </source>
</evidence>
<comment type="caution">
    <text evidence="2">The sequence shown here is derived from an EMBL/GenBank/DDBJ whole genome shotgun (WGS) entry which is preliminary data.</text>
</comment>
<gene>
    <name evidence="2" type="ORF">HPP92_023581</name>
</gene>
<dbReference type="EMBL" id="JADCNL010000012">
    <property type="protein sequence ID" value="KAG0458424.1"/>
    <property type="molecule type" value="Genomic_DNA"/>
</dbReference>